<dbReference type="Gene3D" id="3.40.50.1000">
    <property type="entry name" value="HAD superfamily/HAD-like"/>
    <property type="match status" value="1"/>
</dbReference>
<dbReference type="Proteomes" id="UP000000600">
    <property type="component" value="Unassembled WGS sequence"/>
</dbReference>
<reference evidence="3 4" key="1">
    <citation type="journal article" date="2006" name="Nature">
        <title>Global trends of whole-genome duplications revealed by the ciliate Paramecium tetraurelia.</title>
        <authorList>
            <consortium name="Genoscope"/>
            <person name="Aury J.-M."/>
            <person name="Jaillon O."/>
            <person name="Duret L."/>
            <person name="Noel B."/>
            <person name="Jubin C."/>
            <person name="Porcel B.M."/>
            <person name="Segurens B."/>
            <person name="Daubin V."/>
            <person name="Anthouard V."/>
            <person name="Aiach N."/>
            <person name="Arnaiz O."/>
            <person name="Billaut A."/>
            <person name="Beisson J."/>
            <person name="Blanc I."/>
            <person name="Bouhouche K."/>
            <person name="Camara F."/>
            <person name="Duharcourt S."/>
            <person name="Guigo R."/>
            <person name="Gogendeau D."/>
            <person name="Katinka M."/>
            <person name="Keller A.-M."/>
            <person name="Kissmehl R."/>
            <person name="Klotz C."/>
            <person name="Koll F."/>
            <person name="Le Moue A."/>
            <person name="Lepere C."/>
            <person name="Malinsky S."/>
            <person name="Nowacki M."/>
            <person name="Nowak J.K."/>
            <person name="Plattner H."/>
            <person name="Poulain J."/>
            <person name="Ruiz F."/>
            <person name="Serrano V."/>
            <person name="Zagulski M."/>
            <person name="Dessen P."/>
            <person name="Betermier M."/>
            <person name="Weissenbach J."/>
            <person name="Scarpelli C."/>
            <person name="Schachter V."/>
            <person name="Sperling L."/>
            <person name="Meyer E."/>
            <person name="Cohen J."/>
            <person name="Wincker P."/>
        </authorList>
    </citation>
    <scope>NUCLEOTIDE SEQUENCE [LARGE SCALE GENOMIC DNA]</scope>
    <source>
        <strain evidence="3 4">Stock d4-2</strain>
    </source>
</reference>
<evidence type="ECO:0000313" key="4">
    <source>
        <dbReference type="Proteomes" id="UP000000600"/>
    </source>
</evidence>
<dbReference type="HOGENOM" id="CLU_046214_0_0_1"/>
<dbReference type="FunFam" id="3.40.50.1000:FF:000121">
    <property type="entry name" value="Uncharacterized protein"/>
    <property type="match status" value="1"/>
</dbReference>
<dbReference type="InterPro" id="IPR004274">
    <property type="entry name" value="FCP1_dom"/>
</dbReference>
<sequence length="420" mass="48632">MDFNLSNSKLLQKIQPNREQSTKKLSNSEVNAAIQKYFQMTKRKEGNIPNPTISTTQSSKILGQLVTKVSPSLDISVPIKPPTPSGTQSYRPLSEKKPHHRPQQSVGQSKDLILQKLQTTLFQKPKTQSHQTTPKCNGEESVSVSRYFESSKKLKGESQEYYLTRVKNAFSRPLMDDYFSRMYREHFYQTYQGIQVASYLQPVYPNDLQNKQVHLKQKECYKNKITIVFDLDETLVHCNENLAIPSDVIFTIQVSPQEKIKAGINVRPGAVKLLELLVKDFELIVFTASHPCYAQKVIEYLDPQKTLFSHSLYRDNCIMTTGGMYTKDLRIFNRSLSQLVLVDNASYSYAWQLDNGIPIIPFYDNKEDRELELLLKYLKGMQNCKDVREYNRNHLRLQYFQDPSGPGLVFERLFQQKMQI</sequence>
<dbReference type="CDD" id="cd07521">
    <property type="entry name" value="HAD_FCP1-like"/>
    <property type="match status" value="1"/>
</dbReference>
<dbReference type="Pfam" id="PF03031">
    <property type="entry name" value="NIF"/>
    <property type="match status" value="1"/>
</dbReference>
<evidence type="ECO:0000313" key="3">
    <source>
        <dbReference type="EMBL" id="CAK81167.1"/>
    </source>
</evidence>
<proteinExistence type="predicted"/>
<protein>
    <recommendedName>
        <fullName evidence="2">FCP1 homology domain-containing protein</fullName>
    </recommendedName>
</protein>
<dbReference type="EMBL" id="CT868396">
    <property type="protein sequence ID" value="CAK81167.1"/>
    <property type="molecule type" value="Genomic_DNA"/>
</dbReference>
<dbReference type="SMART" id="SM00577">
    <property type="entry name" value="CPDc"/>
    <property type="match status" value="1"/>
</dbReference>
<dbReference type="NCBIfam" id="TIGR02251">
    <property type="entry name" value="HIF-SF_euk"/>
    <property type="match status" value="1"/>
</dbReference>
<dbReference type="OMA" id="NESIAMP"/>
<dbReference type="SUPFAM" id="SSF56784">
    <property type="entry name" value="HAD-like"/>
    <property type="match status" value="1"/>
</dbReference>
<organism evidence="3 4">
    <name type="scientific">Paramecium tetraurelia</name>
    <dbReference type="NCBI Taxonomy" id="5888"/>
    <lineage>
        <taxon>Eukaryota</taxon>
        <taxon>Sar</taxon>
        <taxon>Alveolata</taxon>
        <taxon>Ciliophora</taxon>
        <taxon>Intramacronucleata</taxon>
        <taxon>Oligohymenophorea</taxon>
        <taxon>Peniculida</taxon>
        <taxon>Parameciidae</taxon>
        <taxon>Paramecium</taxon>
    </lineage>
</organism>
<dbReference type="PROSITE" id="PS50969">
    <property type="entry name" value="FCP1"/>
    <property type="match status" value="1"/>
</dbReference>
<evidence type="ECO:0000259" key="2">
    <source>
        <dbReference type="PROSITE" id="PS50969"/>
    </source>
</evidence>
<dbReference type="InterPro" id="IPR011948">
    <property type="entry name" value="Dullard_phosphatase"/>
</dbReference>
<evidence type="ECO:0000256" key="1">
    <source>
        <dbReference type="SAM" id="MobiDB-lite"/>
    </source>
</evidence>
<dbReference type="GeneID" id="5034330"/>
<gene>
    <name evidence="3" type="ORF">GSPATT00016008001</name>
</gene>
<feature type="domain" description="FCP1 homology" evidence="2">
    <location>
        <begin position="220"/>
        <end position="381"/>
    </location>
</feature>
<dbReference type="InterPro" id="IPR023214">
    <property type="entry name" value="HAD_sf"/>
</dbReference>
<dbReference type="OrthoDB" id="277011at2759"/>
<dbReference type="RefSeq" id="XP_001448564.1">
    <property type="nucleotide sequence ID" value="XM_001448527.1"/>
</dbReference>
<dbReference type="eggNOG" id="KOG1605">
    <property type="taxonomic scope" value="Eukaryota"/>
</dbReference>
<dbReference type="STRING" id="5888.A0DDQ0"/>
<dbReference type="KEGG" id="ptm:GSPATT00016008001"/>
<dbReference type="GO" id="GO:0004721">
    <property type="term" value="F:phosphoprotein phosphatase activity"/>
    <property type="evidence" value="ECO:0000318"/>
    <property type="project" value="GO_Central"/>
</dbReference>
<dbReference type="InParanoid" id="A0DDQ0"/>
<dbReference type="AlphaFoldDB" id="A0DDQ0"/>
<dbReference type="InterPro" id="IPR036412">
    <property type="entry name" value="HAD-like_sf"/>
</dbReference>
<dbReference type="InterPro" id="IPR050365">
    <property type="entry name" value="TIM50"/>
</dbReference>
<dbReference type="PANTHER" id="PTHR12210">
    <property type="entry name" value="DULLARD PROTEIN PHOSPHATASE"/>
    <property type="match status" value="1"/>
</dbReference>
<feature type="region of interest" description="Disordered" evidence="1">
    <location>
        <begin position="74"/>
        <end position="110"/>
    </location>
</feature>
<name>A0DDQ0_PARTE</name>
<accession>A0DDQ0</accession>
<keyword evidence="4" id="KW-1185">Reference proteome</keyword>